<organism evidence="2 3">
    <name type="scientific">Pyrobaculum oguniense (strain DSM 13380 / JCM 10595 / TE7)</name>
    <dbReference type="NCBI Taxonomy" id="698757"/>
    <lineage>
        <taxon>Archaea</taxon>
        <taxon>Thermoproteota</taxon>
        <taxon>Thermoprotei</taxon>
        <taxon>Thermoproteales</taxon>
        <taxon>Thermoproteaceae</taxon>
        <taxon>Pyrobaculum</taxon>
    </lineage>
</organism>
<proteinExistence type="predicted"/>
<dbReference type="EMBL" id="CP003316">
    <property type="protein sequence ID" value="AFA40175.1"/>
    <property type="molecule type" value="Genomic_DNA"/>
</dbReference>
<sequence length="837" mass="93008">MQEAISLPLMVLIAALMVAVGGLVVWHFQDAQKVADWGEAYVYPLARPYNDTHFWLGAQAAFADVVVGRVAVDGAEYLVSARLQREKQAWLNYSGQPLLVRCNSTVAYEVRRGSASRVLAFKAVCPEREASLKTEKHGDWLLPMMVAYGSYVLDYVAFNETAVITAYFKGDGVYVRNIWDRPVTIAVDPPIGAAYGDLYSAASAARMFVLLPGQEAKIVSMNSLAPVDFNYVTYYPVGRRWVYGIPLVNGSAVELWLNVVPSYRGPASGAEVLSPIGVRAYVQPDGVRLPYWVNTGPPGNEGTICSDGLCYCKKNGGLYFNGECYVQGEHLMPLGASWSGWVEGYNIYFKTWRELFRTRYVFKADPIPYGQLDRAVTLYVYPGAVFNMTGSVVNATNLGNGTVALREAGSGSALVGYQLVGPLQVFEVGAVRRPDGLKVFWSEPANPLDVKEAVLKRPGGNVVNITAGAQGAALLYADDKFWIAVADFDILNPQRKNVRIAFGTSFEIRNIYHNNFGYPPVTGPGDVDCHIQTSGYQDGFDWPLDGKSHYWTLQCRRGGQPVATYRLEVNLGSRSCGLLCIQPPSYSIKVYVDGQLVREVSGRLYWDSKAYRWEMPIFPSYVPVYVWWNGSEVKMWGLPRGVGETVVGYIRPKQTNTGAYVRLPYLYKVTDIASYKYTLRVKAGYTAQQLGYDHITGNYLYKVQASSVLWLYLWDKLVGYDAVDGVGYTTAYVGSGSYSAPDEACVPTKIMKPKNHEHRNWKEVPGGYTVDIYITYEVREFGCGSDVTYTYKEYWTTVKAEGNIYVISDQGKTCTMQQRNIDTDKNTGKVGCVSSQN</sequence>
<evidence type="ECO:0000313" key="2">
    <source>
        <dbReference type="EMBL" id="AFA40175.1"/>
    </source>
</evidence>
<evidence type="ECO:0000256" key="1">
    <source>
        <dbReference type="SAM" id="Phobius"/>
    </source>
</evidence>
<dbReference type="HOGENOM" id="CLU_339397_0_0_2"/>
<dbReference type="STRING" id="698757.Pogu_2148"/>
<gene>
    <name evidence="2" type="ordered locus">Pogu_2148</name>
</gene>
<protein>
    <submittedName>
        <fullName evidence="2">Uncharacterized protein</fullName>
    </submittedName>
</protein>
<dbReference type="AlphaFoldDB" id="H6QCX6"/>
<keyword evidence="3" id="KW-1185">Reference proteome</keyword>
<feature type="transmembrane region" description="Helical" evidence="1">
    <location>
        <begin position="7"/>
        <end position="28"/>
    </location>
</feature>
<reference evidence="2 3" key="1">
    <citation type="journal article" date="2012" name="Stand. Genomic Sci.">
        <title>Complete genome sequence of Pyrobaculum oguniense.</title>
        <authorList>
            <person name="Bernick D.L."/>
            <person name="Karplus K."/>
            <person name="Lui L.M."/>
            <person name="Coker J.K."/>
            <person name="Murphy J.N."/>
            <person name="Chan P.P."/>
            <person name="Cozen A.E."/>
            <person name="Lowe T.M."/>
        </authorList>
    </citation>
    <scope>NUCLEOTIDE SEQUENCE [LARGE SCALE GENOMIC DNA]</scope>
    <source>
        <strain evidence="2 3">TE7</strain>
    </source>
</reference>
<accession>H6QCX6</accession>
<dbReference type="KEGG" id="pog:Pogu_2148"/>
<keyword evidence="1" id="KW-1133">Transmembrane helix</keyword>
<dbReference type="Proteomes" id="UP000009062">
    <property type="component" value="Chromosome"/>
</dbReference>
<keyword evidence="1" id="KW-0812">Transmembrane</keyword>
<evidence type="ECO:0000313" key="3">
    <source>
        <dbReference type="Proteomes" id="UP000009062"/>
    </source>
</evidence>
<dbReference type="eggNOG" id="arCOG12498">
    <property type="taxonomic scope" value="Archaea"/>
</dbReference>
<name>H6QCX6_PYROT</name>
<keyword evidence="1" id="KW-0472">Membrane</keyword>